<organism evidence="7 8">
    <name type="scientific">Oceanicella actignis</name>
    <dbReference type="NCBI Taxonomy" id="1189325"/>
    <lineage>
        <taxon>Bacteria</taxon>
        <taxon>Pseudomonadati</taxon>
        <taxon>Pseudomonadota</taxon>
        <taxon>Alphaproteobacteria</taxon>
        <taxon>Rhodobacterales</taxon>
        <taxon>Paracoccaceae</taxon>
        <taxon>Oceanicella</taxon>
    </lineage>
</organism>
<dbReference type="Pfam" id="PF04932">
    <property type="entry name" value="Wzy_C"/>
    <property type="match status" value="1"/>
</dbReference>
<feature type="transmembrane region" description="Helical" evidence="5">
    <location>
        <begin position="157"/>
        <end position="177"/>
    </location>
</feature>
<feature type="transmembrane region" description="Helical" evidence="5">
    <location>
        <begin position="66"/>
        <end position="84"/>
    </location>
</feature>
<keyword evidence="3 5" id="KW-1133">Transmembrane helix</keyword>
<accession>A0A1M7SWQ8</accession>
<protein>
    <recommendedName>
        <fullName evidence="6">O-antigen ligase-related domain-containing protein</fullName>
    </recommendedName>
</protein>
<keyword evidence="2 5" id="KW-0812">Transmembrane</keyword>
<feature type="transmembrane region" description="Helical" evidence="5">
    <location>
        <begin position="119"/>
        <end position="137"/>
    </location>
</feature>
<feature type="transmembrane region" description="Helical" evidence="5">
    <location>
        <begin position="357"/>
        <end position="375"/>
    </location>
</feature>
<name>A0A1M7SWQ8_9RHOB</name>
<dbReference type="PANTHER" id="PTHR37422">
    <property type="entry name" value="TEICHURONIC ACID BIOSYNTHESIS PROTEIN TUAE"/>
    <property type="match status" value="1"/>
</dbReference>
<dbReference type="AlphaFoldDB" id="A0A1M7SWQ8"/>
<sequence length="388" mass="41732">MSGARATWPAPETRARALSEGTAALLMTMATLGAIKNPAELPLYLRALAPLAGLGFLAATGRLLTLAAPIYAMLCLGVLGTLAVNPDPLALVKIAQIFLMVALAHFVSTRPPHELTNMAARILLPVALIAIPLEIAVGEPESVRSLGGLTLPRFMGLAGYHTHSAGLYFFLAILFLAHRRPWPALFFALATLTTGSRGFAMAGLAALAVHLAPGARLKFASAAALLGAAATTPLWIWALDQALSPQARAWLTLATTKRYEHWLTYINMGLKNPLLGVGYGAGPEAYDRYHVATLSFFEREQQAHNLYISTFGEWGPPAWALLTLFLAIVLLKVARYAPRHLPVPVYVTTLYTLHDGITEWVFWVGVGVALAHANLERARRRFAPGAAP</sequence>
<dbReference type="STRING" id="1189325.SAMN04488119_101342"/>
<evidence type="ECO:0000256" key="2">
    <source>
        <dbReference type="ARBA" id="ARBA00022692"/>
    </source>
</evidence>
<evidence type="ECO:0000256" key="1">
    <source>
        <dbReference type="ARBA" id="ARBA00004141"/>
    </source>
</evidence>
<dbReference type="InterPro" id="IPR051533">
    <property type="entry name" value="WaaL-like"/>
</dbReference>
<dbReference type="GO" id="GO:0016020">
    <property type="term" value="C:membrane"/>
    <property type="evidence" value="ECO:0007669"/>
    <property type="project" value="UniProtKB-SubCell"/>
</dbReference>
<evidence type="ECO:0000256" key="4">
    <source>
        <dbReference type="ARBA" id="ARBA00023136"/>
    </source>
</evidence>
<dbReference type="PANTHER" id="PTHR37422:SF13">
    <property type="entry name" value="LIPOPOLYSACCHARIDE BIOSYNTHESIS PROTEIN PA4999-RELATED"/>
    <property type="match status" value="1"/>
</dbReference>
<reference evidence="7 8" key="1">
    <citation type="submission" date="2016-12" db="EMBL/GenBank/DDBJ databases">
        <authorList>
            <person name="Song W.-J."/>
            <person name="Kurnit D.M."/>
        </authorList>
    </citation>
    <scope>NUCLEOTIDE SEQUENCE [LARGE SCALE GENOMIC DNA]</scope>
    <source>
        <strain evidence="7 8">CGMCC 1.10808</strain>
    </source>
</reference>
<evidence type="ECO:0000313" key="7">
    <source>
        <dbReference type="EMBL" id="SHN62955.1"/>
    </source>
</evidence>
<keyword evidence="8" id="KW-1185">Reference proteome</keyword>
<dbReference type="Proteomes" id="UP000184066">
    <property type="component" value="Unassembled WGS sequence"/>
</dbReference>
<gene>
    <name evidence="7" type="ORF">SAMN05216200_103344</name>
</gene>
<evidence type="ECO:0000313" key="8">
    <source>
        <dbReference type="Proteomes" id="UP000184066"/>
    </source>
</evidence>
<proteinExistence type="predicted"/>
<dbReference type="InterPro" id="IPR007016">
    <property type="entry name" value="O-antigen_ligase-rel_domated"/>
</dbReference>
<feature type="transmembrane region" description="Helical" evidence="5">
    <location>
        <begin position="219"/>
        <end position="239"/>
    </location>
</feature>
<evidence type="ECO:0000259" key="6">
    <source>
        <dbReference type="Pfam" id="PF04932"/>
    </source>
</evidence>
<feature type="domain" description="O-antigen ligase-related" evidence="6">
    <location>
        <begin position="184"/>
        <end position="322"/>
    </location>
</feature>
<keyword evidence="4 5" id="KW-0472">Membrane</keyword>
<dbReference type="EMBL" id="FRDL01000003">
    <property type="protein sequence ID" value="SHN62955.1"/>
    <property type="molecule type" value="Genomic_DNA"/>
</dbReference>
<evidence type="ECO:0000256" key="3">
    <source>
        <dbReference type="ARBA" id="ARBA00022989"/>
    </source>
</evidence>
<dbReference type="RefSeq" id="WP_072746904.1">
    <property type="nucleotide sequence ID" value="NZ_FOHL01000001.1"/>
</dbReference>
<comment type="subcellular location">
    <subcellularLocation>
        <location evidence="1">Membrane</location>
        <topology evidence="1">Multi-pass membrane protein</topology>
    </subcellularLocation>
</comment>
<feature type="transmembrane region" description="Helical" evidence="5">
    <location>
        <begin position="318"/>
        <end position="337"/>
    </location>
</feature>
<evidence type="ECO:0000256" key="5">
    <source>
        <dbReference type="SAM" id="Phobius"/>
    </source>
</evidence>
<feature type="transmembrane region" description="Helical" evidence="5">
    <location>
        <begin position="90"/>
        <end position="107"/>
    </location>
</feature>
<feature type="transmembrane region" description="Helical" evidence="5">
    <location>
        <begin position="184"/>
        <end position="207"/>
    </location>
</feature>